<protein>
    <submittedName>
        <fullName evidence="1">Uncharacterized protein</fullName>
    </submittedName>
</protein>
<dbReference type="HOGENOM" id="CLU_3360423_0_0_1"/>
<accession>B6U9K3</accession>
<evidence type="ECO:0000313" key="1">
    <source>
        <dbReference type="EMBL" id="ACG46036.1"/>
    </source>
</evidence>
<dbReference type="EMBL" id="EU973918">
    <property type="protein sequence ID" value="ACG46036.1"/>
    <property type="molecule type" value="mRNA"/>
</dbReference>
<organism evidence="1">
    <name type="scientific">Zea mays</name>
    <name type="common">Maize</name>
    <dbReference type="NCBI Taxonomy" id="4577"/>
    <lineage>
        <taxon>Eukaryota</taxon>
        <taxon>Viridiplantae</taxon>
        <taxon>Streptophyta</taxon>
        <taxon>Embryophyta</taxon>
        <taxon>Tracheophyta</taxon>
        <taxon>Spermatophyta</taxon>
        <taxon>Magnoliopsida</taxon>
        <taxon>Liliopsida</taxon>
        <taxon>Poales</taxon>
        <taxon>Poaceae</taxon>
        <taxon>PACMAD clade</taxon>
        <taxon>Panicoideae</taxon>
        <taxon>Andropogonodae</taxon>
        <taxon>Andropogoneae</taxon>
        <taxon>Tripsacinae</taxon>
        <taxon>Zea</taxon>
    </lineage>
</organism>
<dbReference type="AlphaFoldDB" id="B6U9K3"/>
<sequence length="36" mass="4610">MSLKQNREINYVFFLSNKNFFYKTYLDSNFFRKKDY</sequence>
<reference evidence="1" key="1">
    <citation type="journal article" date="2009" name="Plant Mol. Biol.">
        <title>Insights into corn genes derived from large-scale cDNA sequencing.</title>
        <authorList>
            <person name="Alexandrov N.N."/>
            <person name="Brover V.V."/>
            <person name="Freidin S."/>
            <person name="Troukhan M.E."/>
            <person name="Tatarinova T.V."/>
            <person name="Zhang H."/>
            <person name="Swaller T.J."/>
            <person name="Lu Y.P."/>
            <person name="Bouck J."/>
            <person name="Flavell R.B."/>
            <person name="Feldmann K.A."/>
        </authorList>
    </citation>
    <scope>NUCLEOTIDE SEQUENCE</scope>
</reference>
<proteinExistence type="evidence at transcript level"/>
<name>B6U9K3_MAIZE</name>